<dbReference type="GO" id="GO:0046872">
    <property type="term" value="F:metal ion binding"/>
    <property type="evidence" value="ECO:0007669"/>
    <property type="project" value="UniProtKB-KW"/>
</dbReference>
<comment type="subcellular location">
    <subcellularLocation>
        <location evidence="1">Membrane</location>
        <topology evidence="1">Multi-pass membrane protein</topology>
    </subcellularLocation>
</comment>
<evidence type="ECO:0000256" key="1">
    <source>
        <dbReference type="ARBA" id="ARBA00004141"/>
    </source>
</evidence>
<name>A0A6M2E014_XENCH</name>
<dbReference type="Pfam" id="PF03006">
    <property type="entry name" value="HlyIII"/>
    <property type="match status" value="1"/>
</dbReference>
<keyword evidence="4 7" id="KW-1133">Transmembrane helix</keyword>
<accession>A0A6M2E014</accession>
<keyword evidence="3 7" id="KW-0812">Transmembrane</keyword>
<keyword evidence="6" id="KW-0479">Metal-binding</keyword>
<protein>
    <submittedName>
        <fullName evidence="8">Putative product</fullName>
    </submittedName>
</protein>
<feature type="binding site" evidence="6">
    <location>
        <position position="50"/>
    </location>
    <ligand>
        <name>Zn(2+)</name>
        <dbReference type="ChEBI" id="CHEBI:29105"/>
    </ligand>
</feature>
<proteinExistence type="inferred from homology"/>
<keyword evidence="6" id="KW-0862">Zinc</keyword>
<evidence type="ECO:0000256" key="3">
    <source>
        <dbReference type="ARBA" id="ARBA00022692"/>
    </source>
</evidence>
<feature type="transmembrane region" description="Helical" evidence="7">
    <location>
        <begin position="52"/>
        <end position="72"/>
    </location>
</feature>
<sequence>MGGMENSMVKLLLPRVLGMYLISGLAFVIYLTRIPERWFSGRVDYLGHSHQWWHIFVVLALYYWHNSGLIYIDYRMHNACPMSDEIIPIARPY</sequence>
<comment type="similarity">
    <text evidence="2">Belongs to the ADIPOR family.</text>
</comment>
<dbReference type="InterPro" id="IPR004254">
    <property type="entry name" value="AdipoR/HlyIII-related"/>
</dbReference>
<evidence type="ECO:0000256" key="4">
    <source>
        <dbReference type="ARBA" id="ARBA00022989"/>
    </source>
</evidence>
<organism evidence="8">
    <name type="scientific">Xenopsylla cheopis</name>
    <name type="common">Oriental rat flea</name>
    <name type="synonym">Pulex cheopis</name>
    <dbReference type="NCBI Taxonomy" id="163159"/>
    <lineage>
        <taxon>Eukaryota</taxon>
        <taxon>Metazoa</taxon>
        <taxon>Ecdysozoa</taxon>
        <taxon>Arthropoda</taxon>
        <taxon>Hexapoda</taxon>
        <taxon>Insecta</taxon>
        <taxon>Pterygota</taxon>
        <taxon>Neoptera</taxon>
        <taxon>Endopterygota</taxon>
        <taxon>Siphonaptera</taxon>
        <taxon>Pulicidae</taxon>
        <taxon>Xenopsyllinae</taxon>
        <taxon>Xenopsylla</taxon>
    </lineage>
</organism>
<dbReference type="PANTHER" id="PTHR20855:SF15">
    <property type="entry name" value="PROGESTIN AND ADIPOQ RECEPTOR FAMILY MEMBER 3"/>
    <property type="match status" value="1"/>
</dbReference>
<dbReference type="AlphaFoldDB" id="A0A6M2E014"/>
<dbReference type="PANTHER" id="PTHR20855">
    <property type="entry name" value="ADIPOR/PROGESTIN RECEPTOR-RELATED"/>
    <property type="match status" value="1"/>
</dbReference>
<evidence type="ECO:0000256" key="2">
    <source>
        <dbReference type="ARBA" id="ARBA00007018"/>
    </source>
</evidence>
<keyword evidence="5 7" id="KW-0472">Membrane</keyword>
<reference evidence="8" key="1">
    <citation type="submission" date="2020-03" db="EMBL/GenBank/DDBJ databases">
        <title>Transcriptomic Profiling of the Digestive Tract of the Rat Flea, Xenopsylla cheopis, Following Blood Feeding and Infection with Yersinia pestis.</title>
        <authorList>
            <person name="Bland D.M."/>
            <person name="Martens C.A."/>
            <person name="Virtaneva K."/>
            <person name="Kanakabandi K."/>
            <person name="Long D."/>
            <person name="Rosenke R."/>
            <person name="Saturday G.A."/>
            <person name="Hoyt F.H."/>
            <person name="Bruno D.P."/>
            <person name="Ribeiro J.M.C."/>
            <person name="Hinnebusch J."/>
        </authorList>
    </citation>
    <scope>NUCLEOTIDE SEQUENCE</scope>
</reference>
<evidence type="ECO:0000256" key="6">
    <source>
        <dbReference type="PIRSR" id="PIRSR604254-1"/>
    </source>
</evidence>
<feature type="transmembrane region" description="Helical" evidence="7">
    <location>
        <begin position="12"/>
        <end position="32"/>
    </location>
</feature>
<feature type="binding site" evidence="6">
    <location>
        <position position="54"/>
    </location>
    <ligand>
        <name>Zn(2+)</name>
        <dbReference type="ChEBI" id="CHEBI:29105"/>
    </ligand>
</feature>
<dbReference type="EMBL" id="GIIL01006935">
    <property type="protein sequence ID" value="NOV50661.1"/>
    <property type="molecule type" value="Transcribed_RNA"/>
</dbReference>
<evidence type="ECO:0000313" key="8">
    <source>
        <dbReference type="EMBL" id="NOV50661.1"/>
    </source>
</evidence>
<evidence type="ECO:0000256" key="5">
    <source>
        <dbReference type="ARBA" id="ARBA00023136"/>
    </source>
</evidence>
<dbReference type="GO" id="GO:0038023">
    <property type="term" value="F:signaling receptor activity"/>
    <property type="evidence" value="ECO:0007669"/>
    <property type="project" value="TreeGrafter"/>
</dbReference>
<evidence type="ECO:0000256" key="7">
    <source>
        <dbReference type="SAM" id="Phobius"/>
    </source>
</evidence>
<dbReference type="GO" id="GO:0016020">
    <property type="term" value="C:membrane"/>
    <property type="evidence" value="ECO:0007669"/>
    <property type="project" value="UniProtKB-SubCell"/>
</dbReference>